<dbReference type="EMBL" id="JACOAF010000042">
    <property type="protein sequence ID" value="MBC3541609.1"/>
    <property type="molecule type" value="Genomic_DNA"/>
</dbReference>
<evidence type="ECO:0000313" key="3">
    <source>
        <dbReference type="Proteomes" id="UP000659698"/>
    </source>
</evidence>
<gene>
    <name evidence="2" type="ORF">H7U12_18080</name>
</gene>
<dbReference type="Proteomes" id="UP000659698">
    <property type="component" value="Unassembled WGS sequence"/>
</dbReference>
<dbReference type="RefSeq" id="WP_186640657.1">
    <property type="nucleotide sequence ID" value="NZ_JACOAF010000042.1"/>
</dbReference>
<keyword evidence="3" id="KW-1185">Reference proteome</keyword>
<comment type="caution">
    <text evidence="2">The sequence shown here is derived from an EMBL/GenBank/DDBJ whole genome shotgun (WGS) entry which is preliminary data.</text>
</comment>
<organism evidence="2 3">
    <name type="scientific">Rufibacter sediminis</name>
    <dbReference type="NCBI Taxonomy" id="2762756"/>
    <lineage>
        <taxon>Bacteria</taxon>
        <taxon>Pseudomonadati</taxon>
        <taxon>Bacteroidota</taxon>
        <taxon>Cytophagia</taxon>
        <taxon>Cytophagales</taxon>
        <taxon>Hymenobacteraceae</taxon>
        <taxon>Rufibacter</taxon>
    </lineage>
</organism>
<protein>
    <submittedName>
        <fullName evidence="2">Uncharacterized protein</fullName>
    </submittedName>
</protein>
<evidence type="ECO:0000256" key="1">
    <source>
        <dbReference type="SAM" id="MobiDB-lite"/>
    </source>
</evidence>
<feature type="region of interest" description="Disordered" evidence="1">
    <location>
        <begin position="75"/>
        <end position="106"/>
    </location>
</feature>
<accession>A0ABR6VWM8</accession>
<sequence>MENTAWNAERYRELNGYFKEKIRQRLSSDPNLLQQVAEGKSLELQDIVASLSMEDQALWKEFLHLDQLKMHQDLQNHLEGKGTPLHDGSGFYRQPNTENEHDNPLW</sequence>
<reference evidence="2 3" key="1">
    <citation type="journal article" date="2019" name="Int. J. Syst. Evol. Microbiol.">
        <title>Rufibacter sediminis sp. nov., isolated from freshwater lake sediment.</title>
        <authorList>
            <person name="Qu J.H."/>
            <person name="Zhang L.J."/>
            <person name="Fu Y.H."/>
            <person name="Li H.F."/>
        </authorList>
    </citation>
    <scope>NUCLEOTIDE SEQUENCE [LARGE SCALE GENOMIC DNA]</scope>
    <source>
        <strain evidence="2 3">H-1</strain>
    </source>
</reference>
<name>A0ABR6VWM8_9BACT</name>
<proteinExistence type="predicted"/>
<evidence type="ECO:0000313" key="2">
    <source>
        <dbReference type="EMBL" id="MBC3541609.1"/>
    </source>
</evidence>